<keyword evidence="2" id="KW-1185">Reference proteome</keyword>
<accession>A0A556M4T3</accession>
<evidence type="ECO:0000313" key="1">
    <source>
        <dbReference type="EMBL" id="TSJ34912.1"/>
    </source>
</evidence>
<dbReference type="Proteomes" id="UP000318733">
    <property type="component" value="Unassembled WGS sequence"/>
</dbReference>
<dbReference type="InterPro" id="IPR035959">
    <property type="entry name" value="RutC-like_sf"/>
</dbReference>
<dbReference type="SUPFAM" id="SSF55298">
    <property type="entry name" value="YjgF-like"/>
    <property type="match status" value="1"/>
</dbReference>
<sequence>MEKKIVNPWTWQDNFVYAQAVEVKHNQGTLYCSGQAAMTADGKPAGGSMNDQILLSLQNLEKVIHQAGYKSAGVVRLNLYTTSIADFFGSYGVLAGWMQQHKIVPSSTLLEVKALAFPELLVEIEATVVG</sequence>
<dbReference type="CDD" id="cd00448">
    <property type="entry name" value="YjgF_YER057c_UK114_family"/>
    <property type="match status" value="1"/>
</dbReference>
<dbReference type="PANTHER" id="PTHR43857">
    <property type="entry name" value="BLR7761 PROTEIN"/>
    <property type="match status" value="1"/>
</dbReference>
<dbReference type="Gene3D" id="3.30.1330.40">
    <property type="entry name" value="RutC-like"/>
    <property type="match status" value="1"/>
</dbReference>
<organism evidence="1 2">
    <name type="scientific">Mucilaginibacter corticis</name>
    <dbReference type="NCBI Taxonomy" id="2597670"/>
    <lineage>
        <taxon>Bacteria</taxon>
        <taxon>Pseudomonadati</taxon>
        <taxon>Bacteroidota</taxon>
        <taxon>Sphingobacteriia</taxon>
        <taxon>Sphingobacteriales</taxon>
        <taxon>Sphingobacteriaceae</taxon>
        <taxon>Mucilaginibacter</taxon>
    </lineage>
</organism>
<evidence type="ECO:0000313" key="2">
    <source>
        <dbReference type="Proteomes" id="UP000318733"/>
    </source>
</evidence>
<proteinExistence type="predicted"/>
<protein>
    <submittedName>
        <fullName evidence="1">RidA family protein</fullName>
    </submittedName>
</protein>
<dbReference type="AlphaFoldDB" id="A0A556M4T3"/>
<dbReference type="PANTHER" id="PTHR43857:SF1">
    <property type="entry name" value="YJGH FAMILY PROTEIN"/>
    <property type="match status" value="1"/>
</dbReference>
<comment type="caution">
    <text evidence="1">The sequence shown here is derived from an EMBL/GenBank/DDBJ whole genome shotgun (WGS) entry which is preliminary data.</text>
</comment>
<dbReference type="InterPro" id="IPR006175">
    <property type="entry name" value="YjgF/YER057c/UK114"/>
</dbReference>
<dbReference type="OrthoDB" id="881979at2"/>
<gene>
    <name evidence="1" type="ORF">FO440_24035</name>
</gene>
<dbReference type="Pfam" id="PF01042">
    <property type="entry name" value="Ribonuc_L-PSP"/>
    <property type="match status" value="1"/>
</dbReference>
<name>A0A556M4T3_9SPHI</name>
<dbReference type="RefSeq" id="WP_144250874.1">
    <property type="nucleotide sequence ID" value="NZ_VLPK01000009.1"/>
</dbReference>
<dbReference type="EMBL" id="VLPK01000009">
    <property type="protein sequence ID" value="TSJ34912.1"/>
    <property type="molecule type" value="Genomic_DNA"/>
</dbReference>
<reference evidence="1 2" key="1">
    <citation type="submission" date="2019-07" db="EMBL/GenBank/DDBJ databases">
        <authorList>
            <person name="Huq M.A."/>
        </authorList>
    </citation>
    <scope>NUCLEOTIDE SEQUENCE [LARGE SCALE GENOMIC DNA]</scope>
    <source>
        <strain evidence="1 2">MAH-19</strain>
    </source>
</reference>